<dbReference type="InterPro" id="IPR036236">
    <property type="entry name" value="Znf_C2H2_sf"/>
</dbReference>
<dbReference type="SMART" id="SM00355">
    <property type="entry name" value="ZnF_C2H2"/>
    <property type="match status" value="3"/>
</dbReference>
<dbReference type="Proteomes" id="UP000504634">
    <property type="component" value="Unplaced"/>
</dbReference>
<evidence type="ECO:0000256" key="2">
    <source>
        <dbReference type="ARBA" id="ARBA00022723"/>
    </source>
</evidence>
<keyword evidence="7" id="KW-0539">Nucleus</keyword>
<reference evidence="12" key="1">
    <citation type="submission" date="2025-08" db="UniProtKB">
        <authorList>
            <consortium name="RefSeq"/>
        </authorList>
    </citation>
    <scope>IDENTIFICATION</scope>
    <source>
        <strain evidence="12">11010-0011.00</strain>
        <tissue evidence="12">Whole body</tissue>
    </source>
</reference>
<dbReference type="Gene3D" id="3.30.160.60">
    <property type="entry name" value="Classic Zinc Finger"/>
    <property type="match status" value="2"/>
</dbReference>
<dbReference type="PROSITE" id="PS50157">
    <property type="entry name" value="ZINC_FINGER_C2H2_2"/>
    <property type="match status" value="3"/>
</dbReference>
<dbReference type="OrthoDB" id="7852576at2759"/>
<dbReference type="GO" id="GO:0000981">
    <property type="term" value="F:DNA-binding transcription factor activity, RNA polymerase II-specific"/>
    <property type="evidence" value="ECO:0007669"/>
    <property type="project" value="TreeGrafter"/>
</dbReference>
<evidence type="ECO:0000313" key="11">
    <source>
        <dbReference type="Proteomes" id="UP000504634"/>
    </source>
</evidence>
<dbReference type="InterPro" id="IPR050527">
    <property type="entry name" value="Snail/Krueppel_Znf"/>
</dbReference>
<dbReference type="SUPFAM" id="SSF57667">
    <property type="entry name" value="beta-beta-alpha zinc fingers"/>
    <property type="match status" value="1"/>
</dbReference>
<name>A0A6J2TNR9_DROLE</name>
<evidence type="ECO:0000256" key="5">
    <source>
        <dbReference type="ARBA" id="ARBA00022833"/>
    </source>
</evidence>
<dbReference type="GeneID" id="115626054"/>
<keyword evidence="5" id="KW-0862">Zinc</keyword>
<evidence type="ECO:0000259" key="10">
    <source>
        <dbReference type="PROSITE" id="PS50157"/>
    </source>
</evidence>
<keyword evidence="11" id="KW-1185">Reference proteome</keyword>
<evidence type="ECO:0000256" key="3">
    <source>
        <dbReference type="ARBA" id="ARBA00022737"/>
    </source>
</evidence>
<dbReference type="InterPro" id="IPR013087">
    <property type="entry name" value="Znf_C2H2_type"/>
</dbReference>
<dbReference type="PANTHER" id="PTHR24388:SF54">
    <property type="entry name" value="PROTEIN ESCARGOT"/>
    <property type="match status" value="1"/>
</dbReference>
<accession>A0A6J2TNR9</accession>
<evidence type="ECO:0000256" key="7">
    <source>
        <dbReference type="ARBA" id="ARBA00023242"/>
    </source>
</evidence>
<dbReference type="AlphaFoldDB" id="A0A6J2TNR9"/>
<gene>
    <name evidence="12" type="primary">LOC115626054</name>
</gene>
<dbReference type="Pfam" id="PF00096">
    <property type="entry name" value="zf-C2H2"/>
    <property type="match status" value="2"/>
</dbReference>
<organism evidence="11 12">
    <name type="scientific">Drosophila lebanonensis</name>
    <name type="common">Fruit fly</name>
    <name type="synonym">Scaptodrosophila lebanonensis</name>
    <dbReference type="NCBI Taxonomy" id="7225"/>
    <lineage>
        <taxon>Eukaryota</taxon>
        <taxon>Metazoa</taxon>
        <taxon>Ecdysozoa</taxon>
        <taxon>Arthropoda</taxon>
        <taxon>Hexapoda</taxon>
        <taxon>Insecta</taxon>
        <taxon>Pterygota</taxon>
        <taxon>Neoptera</taxon>
        <taxon>Endopterygota</taxon>
        <taxon>Diptera</taxon>
        <taxon>Brachycera</taxon>
        <taxon>Muscomorpha</taxon>
        <taxon>Ephydroidea</taxon>
        <taxon>Drosophilidae</taxon>
        <taxon>Scaptodrosophila</taxon>
    </lineage>
</organism>
<evidence type="ECO:0000256" key="8">
    <source>
        <dbReference type="ARBA" id="ARBA00037948"/>
    </source>
</evidence>
<feature type="domain" description="C2H2-type" evidence="10">
    <location>
        <begin position="271"/>
        <end position="299"/>
    </location>
</feature>
<evidence type="ECO:0000256" key="6">
    <source>
        <dbReference type="ARBA" id="ARBA00023125"/>
    </source>
</evidence>
<keyword evidence="2" id="KW-0479">Metal-binding</keyword>
<comment type="subcellular location">
    <subcellularLocation>
        <location evidence="1">Nucleus</location>
    </subcellularLocation>
</comment>
<dbReference type="InterPro" id="IPR012934">
    <property type="entry name" value="Znf_AD"/>
</dbReference>
<dbReference type="RefSeq" id="XP_030377165.1">
    <property type="nucleotide sequence ID" value="XM_030521305.1"/>
</dbReference>
<evidence type="ECO:0000256" key="1">
    <source>
        <dbReference type="ARBA" id="ARBA00004123"/>
    </source>
</evidence>
<feature type="domain" description="C2H2-type" evidence="10">
    <location>
        <begin position="245"/>
        <end position="273"/>
    </location>
</feature>
<evidence type="ECO:0000256" key="4">
    <source>
        <dbReference type="ARBA" id="ARBA00022771"/>
    </source>
</evidence>
<evidence type="ECO:0000313" key="12">
    <source>
        <dbReference type="RefSeq" id="XP_030377165.1"/>
    </source>
</evidence>
<proteinExistence type="inferred from homology"/>
<keyword evidence="6" id="KW-0238">DNA-binding</keyword>
<keyword evidence="4 9" id="KW-0863">Zinc-finger</keyword>
<protein>
    <submittedName>
        <fullName evidence="12">Uncharacterized protein LOC115626054</fullName>
    </submittedName>
</protein>
<dbReference type="SMART" id="SM00868">
    <property type="entry name" value="zf-AD"/>
    <property type="match status" value="1"/>
</dbReference>
<sequence>MDLRKLCRICFVDGPTVDITEYKASAWALDEDGAEIEKQVTILTMLQTMFQSSQVISLELAQELPMMCTACVEECLTHYSYFRKLLISNRQLQQLYNEAQKAYEPSEVEECDESEAEELVEEISEQQLEEEENADDSDAYKHVVAKVPKKLNNNDFLIVSEFLPAAQFDDVIDLNENLSGLPTNELRTVDYAAVELKHNNLDEYNEANRLFDVEPVGSQAVYKCKYCPLAYASPQFLKTHVRKSHVCKYCTSAFVKIKDLNDHIRKKHSKHQCMVCSNTFSTSSNLRAHLKRVHGVQLPQHVALLDYRPASENNGDLEAEYLIQLDEPH</sequence>
<dbReference type="GO" id="GO:0008270">
    <property type="term" value="F:zinc ion binding"/>
    <property type="evidence" value="ECO:0007669"/>
    <property type="project" value="UniProtKB-KW"/>
</dbReference>
<evidence type="ECO:0000256" key="9">
    <source>
        <dbReference type="PROSITE-ProRule" id="PRU00042"/>
    </source>
</evidence>
<dbReference type="PANTHER" id="PTHR24388">
    <property type="entry name" value="ZINC FINGER PROTEIN"/>
    <property type="match status" value="1"/>
</dbReference>
<dbReference type="GO" id="GO:0005634">
    <property type="term" value="C:nucleus"/>
    <property type="evidence" value="ECO:0007669"/>
    <property type="project" value="UniProtKB-SubCell"/>
</dbReference>
<dbReference type="GO" id="GO:0000978">
    <property type="term" value="F:RNA polymerase II cis-regulatory region sequence-specific DNA binding"/>
    <property type="evidence" value="ECO:0007669"/>
    <property type="project" value="TreeGrafter"/>
</dbReference>
<comment type="similarity">
    <text evidence="8">Belongs to the snail C2H2-type zinc-finger protein family.</text>
</comment>
<keyword evidence="3" id="KW-0677">Repeat</keyword>
<feature type="domain" description="C2H2-type" evidence="10">
    <location>
        <begin position="222"/>
        <end position="245"/>
    </location>
</feature>
<dbReference type="PROSITE" id="PS00028">
    <property type="entry name" value="ZINC_FINGER_C2H2_1"/>
    <property type="match status" value="3"/>
</dbReference>